<comment type="caution">
    <text evidence="3">The sequence shown here is derived from an EMBL/GenBank/DDBJ whole genome shotgun (WGS) entry which is preliminary data.</text>
</comment>
<keyword evidence="4" id="KW-1185">Reference proteome</keyword>
<protein>
    <submittedName>
        <fullName evidence="3">Uncharacterized protein</fullName>
    </submittedName>
</protein>
<dbReference type="OrthoDB" id="8195838at2759"/>
<dbReference type="GO" id="GO:0009986">
    <property type="term" value="C:cell surface"/>
    <property type="evidence" value="ECO:0007669"/>
    <property type="project" value="TreeGrafter"/>
</dbReference>
<dbReference type="PANTHER" id="PTHR23412:SF17">
    <property type="entry name" value="OTOANCORIN"/>
    <property type="match status" value="1"/>
</dbReference>
<name>A0A8J1UR59_OWEFU</name>
<reference evidence="3" key="1">
    <citation type="submission" date="2022-03" db="EMBL/GenBank/DDBJ databases">
        <authorList>
            <person name="Martin C."/>
        </authorList>
    </citation>
    <scope>NUCLEOTIDE SEQUENCE</scope>
</reference>
<dbReference type="EMBL" id="CAIIXF020000009">
    <property type="protein sequence ID" value="CAH1793468.1"/>
    <property type="molecule type" value="Genomic_DNA"/>
</dbReference>
<evidence type="ECO:0000313" key="3">
    <source>
        <dbReference type="EMBL" id="CAH1793468.1"/>
    </source>
</evidence>
<dbReference type="Proteomes" id="UP000749559">
    <property type="component" value="Unassembled WGS sequence"/>
</dbReference>
<sequence>LYSAAQKWITDVKGDDASSITFTELRLIGDLACGLDTDQIMEIDAESVINAVFELGSLESCSAQQKIEYTKTILTTTEYQSSVTVWPNDAVTDLGHLIGGLPKDRLSDLTKEHLAEISPDVIKQVPPTQFAAFSKSQLEWFTFEQARSITDKQIDVLSNDKRKVIAEVGERKVEDSGSTRFGSSLACVSIAVIIYNLFTNV</sequence>
<accession>A0A8J1UR59</accession>
<keyword evidence="2" id="KW-0325">Glycoprotein</keyword>
<dbReference type="PANTHER" id="PTHR23412">
    <property type="entry name" value="STEREOCILIN RELATED"/>
    <property type="match status" value="1"/>
</dbReference>
<keyword evidence="1" id="KW-0732">Signal</keyword>
<evidence type="ECO:0000256" key="2">
    <source>
        <dbReference type="ARBA" id="ARBA00023180"/>
    </source>
</evidence>
<evidence type="ECO:0000256" key="1">
    <source>
        <dbReference type="ARBA" id="ARBA00022729"/>
    </source>
</evidence>
<dbReference type="InterPro" id="IPR026664">
    <property type="entry name" value="Stereocilin-rel"/>
</dbReference>
<dbReference type="GO" id="GO:0007160">
    <property type="term" value="P:cell-matrix adhesion"/>
    <property type="evidence" value="ECO:0007669"/>
    <property type="project" value="TreeGrafter"/>
</dbReference>
<evidence type="ECO:0000313" key="4">
    <source>
        <dbReference type="Proteomes" id="UP000749559"/>
    </source>
</evidence>
<feature type="non-terminal residue" evidence="3">
    <location>
        <position position="201"/>
    </location>
</feature>
<gene>
    <name evidence="3" type="ORF">OFUS_LOCUS18313</name>
</gene>
<dbReference type="AlphaFoldDB" id="A0A8J1UR59"/>
<proteinExistence type="predicted"/>
<organism evidence="3 4">
    <name type="scientific">Owenia fusiformis</name>
    <name type="common">Polychaete worm</name>
    <dbReference type="NCBI Taxonomy" id="6347"/>
    <lineage>
        <taxon>Eukaryota</taxon>
        <taxon>Metazoa</taxon>
        <taxon>Spiralia</taxon>
        <taxon>Lophotrochozoa</taxon>
        <taxon>Annelida</taxon>
        <taxon>Polychaeta</taxon>
        <taxon>Sedentaria</taxon>
        <taxon>Canalipalpata</taxon>
        <taxon>Sabellida</taxon>
        <taxon>Oweniida</taxon>
        <taxon>Oweniidae</taxon>
        <taxon>Owenia</taxon>
    </lineage>
</organism>